<dbReference type="Gene3D" id="3.40.30.10">
    <property type="entry name" value="Glutaredoxin"/>
    <property type="match status" value="1"/>
</dbReference>
<reference evidence="2 3" key="1">
    <citation type="submission" date="2022-06" db="EMBL/GenBank/DDBJ databases">
        <title>New Species of the Genus Actinoplanes, ActinopZanes ferrugineus.</title>
        <authorList>
            <person name="Ding P."/>
        </authorList>
    </citation>
    <scope>NUCLEOTIDE SEQUENCE [LARGE SCALE GENOMIC DNA]</scope>
    <source>
        <strain evidence="2 3">TRM88003</strain>
    </source>
</reference>
<sequence length="310" mass="34964">MRTPSLPQAEWLNSFPLGPDDLHGHVVLYDFWTLTCINWLRTVPYRRAWWDAYRQDGLIVIGVHTPEFGFEHSPDLVRRAVEERGIDYPVVLDSDYAVWKAFDNHYWPALYLADGDGVIRDHHFGEGEYERSERSIQRLLGISRPLSRVEPAGVEVEADWTHLRTPETYLGYARGEHFASAGEAEFGRRHPYSYSNYLHFNHWALDGEWTVGSEHVTSAEPDGGVAFRFQARDANLVLDRAGGEPIPFRVTLDGEAPGDAAGLDIGADGSGLLDEGRMYQLIRQPGPIGEKFLEITFAAPGVRAYVFTFG</sequence>
<evidence type="ECO:0000313" key="2">
    <source>
        <dbReference type="EMBL" id="MCO8270504.1"/>
    </source>
</evidence>
<evidence type="ECO:0000259" key="1">
    <source>
        <dbReference type="Pfam" id="PF17991"/>
    </source>
</evidence>
<protein>
    <submittedName>
        <fullName evidence="2">Thioredoxin</fullName>
    </submittedName>
</protein>
<accession>A0ABT1DI47</accession>
<dbReference type="InterPro" id="IPR050553">
    <property type="entry name" value="Thioredoxin_ResA/DsbE_sf"/>
</dbReference>
<dbReference type="EMBL" id="JAMYJR010000006">
    <property type="protein sequence ID" value="MCO8270504.1"/>
    <property type="molecule type" value="Genomic_DNA"/>
</dbReference>
<dbReference type="InterPro" id="IPR041017">
    <property type="entry name" value="Thioredoxin_10"/>
</dbReference>
<dbReference type="Pfam" id="PF17991">
    <property type="entry name" value="Thioredoxin_10"/>
    <property type="match status" value="1"/>
</dbReference>
<dbReference type="Proteomes" id="UP001523369">
    <property type="component" value="Unassembled WGS sequence"/>
</dbReference>
<keyword evidence="3" id="KW-1185">Reference proteome</keyword>
<dbReference type="PANTHER" id="PTHR42852">
    <property type="entry name" value="THIOL:DISULFIDE INTERCHANGE PROTEIN DSBE"/>
    <property type="match status" value="1"/>
</dbReference>
<dbReference type="RefSeq" id="WP_253236641.1">
    <property type="nucleotide sequence ID" value="NZ_JAMYJR010000006.1"/>
</dbReference>
<organism evidence="2 3">
    <name type="scientific">Paractinoplanes aksuensis</name>
    <dbReference type="NCBI Taxonomy" id="2939490"/>
    <lineage>
        <taxon>Bacteria</taxon>
        <taxon>Bacillati</taxon>
        <taxon>Actinomycetota</taxon>
        <taxon>Actinomycetes</taxon>
        <taxon>Micromonosporales</taxon>
        <taxon>Micromonosporaceae</taxon>
        <taxon>Paractinoplanes</taxon>
    </lineage>
</organism>
<name>A0ABT1DI47_9ACTN</name>
<evidence type="ECO:0000313" key="3">
    <source>
        <dbReference type="Proteomes" id="UP001523369"/>
    </source>
</evidence>
<dbReference type="Gene3D" id="2.60.120.260">
    <property type="entry name" value="Galactose-binding domain-like"/>
    <property type="match status" value="1"/>
</dbReference>
<feature type="domain" description="DipZ thioredoxin-like C-terminal" evidence="1">
    <location>
        <begin position="165"/>
        <end position="310"/>
    </location>
</feature>
<comment type="caution">
    <text evidence="2">The sequence shown here is derived from an EMBL/GenBank/DDBJ whole genome shotgun (WGS) entry which is preliminary data.</text>
</comment>
<gene>
    <name evidence="2" type="ORF">M1L60_07830</name>
</gene>
<dbReference type="InterPro" id="IPR036249">
    <property type="entry name" value="Thioredoxin-like_sf"/>
</dbReference>
<dbReference type="PANTHER" id="PTHR42852:SF13">
    <property type="entry name" value="PROTEIN DIPZ"/>
    <property type="match status" value="1"/>
</dbReference>
<dbReference type="SUPFAM" id="SSF52833">
    <property type="entry name" value="Thioredoxin-like"/>
    <property type="match status" value="1"/>
</dbReference>
<proteinExistence type="predicted"/>